<dbReference type="PROSITE" id="PS50056">
    <property type="entry name" value="TYR_PHOSPHATASE_2"/>
    <property type="match status" value="1"/>
</dbReference>
<dbReference type="RefSeq" id="WP_114370249.1">
    <property type="nucleotide sequence ID" value="NZ_QPEX01000034.1"/>
</dbReference>
<dbReference type="InterPro" id="IPR029021">
    <property type="entry name" value="Prot-tyrosine_phosphatase-like"/>
</dbReference>
<dbReference type="SUPFAM" id="SSF52799">
    <property type="entry name" value="(Phosphotyrosine protein) phosphatases II"/>
    <property type="match status" value="1"/>
</dbReference>
<accession>A0A368KN89</accession>
<dbReference type="AlphaFoldDB" id="A0A368KN89"/>
<dbReference type="OrthoDB" id="267632at2"/>
<proteinExistence type="predicted"/>
<evidence type="ECO:0000259" key="2">
    <source>
        <dbReference type="PROSITE" id="PS50056"/>
    </source>
</evidence>
<dbReference type="InterPro" id="IPR000387">
    <property type="entry name" value="Tyr_Pase_dom"/>
</dbReference>
<protein>
    <recommendedName>
        <fullName evidence="2">Tyrosine specific protein phosphatases domain-containing protein</fullName>
    </recommendedName>
</protein>
<gene>
    <name evidence="3" type="ORF">DTL42_17280</name>
</gene>
<comment type="caution">
    <text evidence="3">The sequence shown here is derived from an EMBL/GenBank/DDBJ whole genome shotgun (WGS) entry which is preliminary data.</text>
</comment>
<dbReference type="InterPro" id="IPR016130">
    <property type="entry name" value="Tyr_Pase_AS"/>
</dbReference>
<dbReference type="GO" id="GO:0016791">
    <property type="term" value="F:phosphatase activity"/>
    <property type="evidence" value="ECO:0007669"/>
    <property type="project" value="UniProtKB-ARBA"/>
</dbReference>
<organism evidence="3 4">
    <name type="scientific">Bremerella cremea</name>
    <dbReference type="NCBI Taxonomy" id="1031537"/>
    <lineage>
        <taxon>Bacteria</taxon>
        <taxon>Pseudomonadati</taxon>
        <taxon>Planctomycetota</taxon>
        <taxon>Planctomycetia</taxon>
        <taxon>Pirellulales</taxon>
        <taxon>Pirellulaceae</taxon>
        <taxon>Bremerella</taxon>
    </lineage>
</organism>
<reference evidence="3 4" key="1">
    <citation type="submission" date="2018-07" db="EMBL/GenBank/DDBJ databases">
        <title>Comparative genomes isolates from brazilian mangrove.</title>
        <authorList>
            <person name="De Araujo J.E."/>
            <person name="Taketani R.G."/>
            <person name="Silva M.C.P."/>
            <person name="Lourenco M.V."/>
            <person name="Oliveira V.M."/>
            <person name="Andreote F.D."/>
        </authorList>
    </citation>
    <scope>NUCLEOTIDE SEQUENCE [LARGE SCALE GENOMIC DNA]</scope>
    <source>
        <strain evidence="3 4">HEX PRIS-MGV</strain>
    </source>
</reference>
<evidence type="ECO:0000313" key="3">
    <source>
        <dbReference type="EMBL" id="RCS44675.1"/>
    </source>
</evidence>
<feature type="domain" description="Tyrosine specific protein phosphatases" evidence="2">
    <location>
        <begin position="76"/>
        <end position="116"/>
    </location>
</feature>
<evidence type="ECO:0000256" key="1">
    <source>
        <dbReference type="ARBA" id="ARBA00022801"/>
    </source>
</evidence>
<evidence type="ECO:0000313" key="4">
    <source>
        <dbReference type="Proteomes" id="UP000253562"/>
    </source>
</evidence>
<dbReference type="Gene3D" id="3.90.190.10">
    <property type="entry name" value="Protein tyrosine phosphatase superfamily"/>
    <property type="match status" value="1"/>
</dbReference>
<dbReference type="InterPro" id="IPR057023">
    <property type="entry name" value="PTP-SAK"/>
</dbReference>
<dbReference type="PROSITE" id="PS00383">
    <property type="entry name" value="TYR_PHOSPHATASE_1"/>
    <property type="match status" value="1"/>
</dbReference>
<dbReference type="Proteomes" id="UP000253562">
    <property type="component" value="Unassembled WGS sequence"/>
</dbReference>
<keyword evidence="1" id="KW-0378">Hydrolase</keyword>
<name>A0A368KN89_9BACT</name>
<sequence>MHPKLMEALQQGVYPITTRIAIGRFATPERVAYLQEMGITHILNVSDAESLATVRAAGFTQVKDIPLADYSRIPTEQALNAIQTLHAMLNLPGSQVYVHCLAGQMRCPTVLWLYLIGLGMGGRPAKQLIIDRCPDAHPGHNTLVDAALMQAVNDWGRKLGHIDRAALMQPAGK</sequence>
<dbReference type="Pfam" id="PF22784">
    <property type="entry name" value="PTP-SAK"/>
    <property type="match status" value="1"/>
</dbReference>
<dbReference type="EMBL" id="QPEX01000034">
    <property type="protein sequence ID" value="RCS44675.1"/>
    <property type="molecule type" value="Genomic_DNA"/>
</dbReference>